<dbReference type="EMBL" id="CAJNNV010008092">
    <property type="protein sequence ID" value="CAE8595747.1"/>
    <property type="molecule type" value="Genomic_DNA"/>
</dbReference>
<sequence>MSRRSTMPQMAVQNMRVAIATMPQMAVQKMRVAIATSLSSEGGGKDPSDGVTRGVSSPLRARLQRALGAFEPCLVELRAALADAAVPRPQRQEAIEALSAPLRAELLQLMTAEAKKKAQAAKEKEAEQEEAEAAAKRRVPPGAPKEQAATCAESAATSAAAPAIGAPTSAAGPLPPAASPAAVPAADASCPRGVGRKAASGQRQLARAPVGSLPRPLESKTGSSAAKSGLWTVVTPHGRYHSARLAVGGVIVTSRATRCPREAQRLQLAVQRLQAIASGATPSINSIQEGGDSNAAVAFEARLRDAVEKVGCDDLGLTFRLVLDLRPWVGRRVQSPPMPTVGAALALRQHLVEVVAGGWPAMRKEWLAWMVSERPRQRWRSCARSPEEAEAAVSAAEAVFVAARARSAEASRQRRAARAANSSSAKALRASRSSAAKALRASQAQARQRRNGQAGQAGATQRIKRAARKAEMALARLSQAMNMEVEMEGRRAKAKAKAEIGNSAAGHHVRRSWTSGHFLADGGSVSVSRGVKRRYLEVSNGGVSNGRVSNGRFLADGGVSNRFQSADSVGFSSTCTSTATTEITTRRQTPEMQTATTGQLAAGSLWRATGSVATPMNNSSRSQASLHVRRFQVGNPIRPAISQKRRCLEANNFQSDRRIGFSSTSTSTMAVC</sequence>
<dbReference type="AlphaFoldDB" id="A0A813E412"/>
<dbReference type="Proteomes" id="UP000654075">
    <property type="component" value="Unassembled WGS sequence"/>
</dbReference>
<comment type="caution">
    <text evidence="2">The sequence shown here is derived from an EMBL/GenBank/DDBJ whole genome shotgun (WGS) entry which is preliminary data.</text>
</comment>
<name>A0A813E412_POLGL</name>
<keyword evidence="3" id="KW-1185">Reference proteome</keyword>
<proteinExistence type="predicted"/>
<gene>
    <name evidence="2" type="ORF">PGLA1383_LOCUS14250</name>
</gene>
<evidence type="ECO:0000313" key="3">
    <source>
        <dbReference type="Proteomes" id="UP000654075"/>
    </source>
</evidence>
<accession>A0A813E412</accession>
<evidence type="ECO:0000313" key="2">
    <source>
        <dbReference type="EMBL" id="CAE8595747.1"/>
    </source>
</evidence>
<feature type="region of interest" description="Disordered" evidence="1">
    <location>
        <begin position="171"/>
        <end position="226"/>
    </location>
</feature>
<feature type="region of interest" description="Disordered" evidence="1">
    <location>
        <begin position="118"/>
        <end position="154"/>
    </location>
</feature>
<protein>
    <submittedName>
        <fullName evidence="2">Uncharacterized protein</fullName>
    </submittedName>
</protein>
<organism evidence="2 3">
    <name type="scientific">Polarella glacialis</name>
    <name type="common">Dinoflagellate</name>
    <dbReference type="NCBI Taxonomy" id="89957"/>
    <lineage>
        <taxon>Eukaryota</taxon>
        <taxon>Sar</taxon>
        <taxon>Alveolata</taxon>
        <taxon>Dinophyceae</taxon>
        <taxon>Suessiales</taxon>
        <taxon>Suessiaceae</taxon>
        <taxon>Polarella</taxon>
    </lineage>
</organism>
<feature type="region of interest" description="Disordered" evidence="1">
    <location>
        <begin position="412"/>
        <end position="464"/>
    </location>
</feature>
<reference evidence="2" key="1">
    <citation type="submission" date="2021-02" db="EMBL/GenBank/DDBJ databases">
        <authorList>
            <person name="Dougan E. K."/>
            <person name="Rhodes N."/>
            <person name="Thang M."/>
            <person name="Chan C."/>
        </authorList>
    </citation>
    <scope>NUCLEOTIDE SEQUENCE</scope>
</reference>
<feature type="compositionally biased region" description="Low complexity" evidence="1">
    <location>
        <begin position="179"/>
        <end position="191"/>
    </location>
</feature>
<feature type="compositionally biased region" description="Low complexity" evidence="1">
    <location>
        <begin position="418"/>
        <end position="459"/>
    </location>
</feature>
<evidence type="ECO:0000256" key="1">
    <source>
        <dbReference type="SAM" id="MobiDB-lite"/>
    </source>
</evidence>